<evidence type="ECO:0000256" key="1">
    <source>
        <dbReference type="SAM" id="SignalP"/>
    </source>
</evidence>
<dbReference type="PANTHER" id="PTHR36220">
    <property type="entry name" value="UNNAMED PRODUCT"/>
    <property type="match status" value="1"/>
</dbReference>
<dbReference type="KEGG" id="amon:H9L24_20490"/>
<dbReference type="RefSeq" id="WP_187736172.1">
    <property type="nucleotide sequence ID" value="NZ_CP060790.1"/>
</dbReference>
<name>A0A7H0HF71_9BURK</name>
<keyword evidence="1" id="KW-0732">Signal</keyword>
<dbReference type="Proteomes" id="UP000516057">
    <property type="component" value="Chromosome"/>
</dbReference>
<feature type="chain" id="PRO_5028810711" evidence="1">
    <location>
        <begin position="19"/>
        <end position="496"/>
    </location>
</feature>
<reference evidence="2 3" key="1">
    <citation type="submission" date="2020-08" db="EMBL/GenBank/DDBJ databases">
        <title>Genome sequence of Acidovorax monticola KACC 19171T.</title>
        <authorList>
            <person name="Hyun D.-W."/>
            <person name="Bae J.-W."/>
        </authorList>
    </citation>
    <scope>NUCLEOTIDE SEQUENCE [LARGE SCALE GENOMIC DNA]</scope>
    <source>
        <strain evidence="2 3">KACC 19171</strain>
    </source>
</reference>
<dbReference type="SUPFAM" id="SSF82171">
    <property type="entry name" value="DPP6 N-terminal domain-like"/>
    <property type="match status" value="1"/>
</dbReference>
<dbReference type="PROSITE" id="PS51257">
    <property type="entry name" value="PROKAR_LIPOPROTEIN"/>
    <property type="match status" value="1"/>
</dbReference>
<dbReference type="PANTHER" id="PTHR36220:SF1">
    <property type="entry name" value="GAMMA TUBULIN COMPLEX COMPONENT C-TERMINAL DOMAIN-CONTAINING PROTEIN"/>
    <property type="match status" value="1"/>
</dbReference>
<dbReference type="Gene3D" id="2.130.10.130">
    <property type="entry name" value="Integrin alpha, N-terminal"/>
    <property type="match status" value="1"/>
</dbReference>
<evidence type="ECO:0000313" key="3">
    <source>
        <dbReference type="Proteomes" id="UP000516057"/>
    </source>
</evidence>
<sequence>MNLSRTALALGCSTLALMGCGGGSDGTPPSSTLAAPTNFLVDGLGTFEWSATPGATRYELYADPDGAGPLPEARADDYNQVSGTGFQYLQVGIQGVAGALYGSGTATSMAASLNSSYRLRACDASGCGAFTAAKAYDIANGISHEFASGRVPLRSSQGLDGNPRLSRDGLTLAIRAPSAGADSAVYVFTRTSSAQPWQLHAQLRSGKSNFGQQIALSADGSTLAVQAMEPSSSDVNFSNGVVYLYQRSGSTWSQQASFAPPSAPSACPQPCRADITGHLALSADGNLLAASAGFSTSAGSGSTSIGAVVTYTRTGANWTQQASLETGGRWVSSLALSSDGNTLAVNEGAWDTIHGQSSVVTTTPFVRVFARQDNGTWSQQARIPAGIVNATDVAGSRYSTLALSSDGDTLAVHALNVPGHQTPALDIKAADLSCGGIAADAWYIALYARNGGTWQRQTAISRGLAGHWALASDGKALFYGDALFTRSGGIWSCPQG</sequence>
<dbReference type="EMBL" id="CP060790">
    <property type="protein sequence ID" value="QNP59187.1"/>
    <property type="molecule type" value="Genomic_DNA"/>
</dbReference>
<protein>
    <submittedName>
        <fullName evidence="2">Uncharacterized protein</fullName>
    </submittedName>
</protein>
<feature type="signal peptide" evidence="1">
    <location>
        <begin position="1"/>
        <end position="18"/>
    </location>
</feature>
<gene>
    <name evidence="2" type="ORF">H9L24_20490</name>
</gene>
<evidence type="ECO:0000313" key="2">
    <source>
        <dbReference type="EMBL" id="QNP59187.1"/>
    </source>
</evidence>
<accession>A0A7H0HF71</accession>
<dbReference type="InterPro" id="IPR028994">
    <property type="entry name" value="Integrin_alpha_N"/>
</dbReference>
<keyword evidence="3" id="KW-1185">Reference proteome</keyword>
<dbReference type="AlphaFoldDB" id="A0A7H0HF71"/>
<organism evidence="2 3">
    <name type="scientific">Paenacidovorax monticola</name>
    <dbReference type="NCBI Taxonomy" id="1926868"/>
    <lineage>
        <taxon>Bacteria</taxon>
        <taxon>Pseudomonadati</taxon>
        <taxon>Pseudomonadota</taxon>
        <taxon>Betaproteobacteria</taxon>
        <taxon>Burkholderiales</taxon>
        <taxon>Comamonadaceae</taxon>
        <taxon>Paenacidovorax</taxon>
    </lineage>
</organism>
<proteinExistence type="predicted"/>